<evidence type="ECO:0000256" key="1">
    <source>
        <dbReference type="ARBA" id="ARBA00004429"/>
    </source>
</evidence>
<keyword evidence="6 8" id="KW-1133">Transmembrane helix</keyword>
<name>M4V6Z1_9BACT</name>
<feature type="transmembrane region" description="Helical" evidence="8">
    <location>
        <begin position="174"/>
        <end position="198"/>
    </location>
</feature>
<dbReference type="Proteomes" id="UP000012040">
    <property type="component" value="Chromosome"/>
</dbReference>
<dbReference type="EMBL" id="CP003537">
    <property type="protein sequence ID" value="AGH95147.1"/>
    <property type="molecule type" value="Genomic_DNA"/>
</dbReference>
<evidence type="ECO:0000313" key="10">
    <source>
        <dbReference type="EMBL" id="AGH95147.1"/>
    </source>
</evidence>
<comment type="similarity">
    <text evidence="2">Belongs to the GSP F family.</text>
</comment>
<dbReference type="eggNOG" id="COG1459">
    <property type="taxonomic scope" value="Bacteria"/>
</dbReference>
<dbReference type="HOGENOM" id="CLU_035032_2_1_7"/>
<keyword evidence="7 8" id="KW-0472">Membrane</keyword>
<dbReference type="GO" id="GO:0015628">
    <property type="term" value="P:protein secretion by the type II secretion system"/>
    <property type="evidence" value="ECO:0007669"/>
    <property type="project" value="TreeGrafter"/>
</dbReference>
<dbReference type="InterPro" id="IPR042094">
    <property type="entry name" value="T2SS_GspF_sf"/>
</dbReference>
<dbReference type="RefSeq" id="WP_015469637.1">
    <property type="nucleotide sequence ID" value="NC_020813.1"/>
</dbReference>
<accession>M4V6Z1</accession>
<feature type="transmembrane region" description="Helical" evidence="8">
    <location>
        <begin position="230"/>
        <end position="249"/>
    </location>
</feature>
<reference evidence="10 11" key="1">
    <citation type="journal article" date="2013" name="ISME J.">
        <title>By their genes ye shall know them: genomic signatures of predatory bacteria.</title>
        <authorList>
            <person name="Pasternak Z."/>
            <person name="Pietrokovski S."/>
            <person name="Rotem O."/>
            <person name="Gophna U."/>
            <person name="Lurie-Weinberger M.N."/>
            <person name="Jurkevitch E."/>
        </authorList>
    </citation>
    <scope>NUCLEOTIDE SEQUENCE [LARGE SCALE GENOMIC DNA]</scope>
    <source>
        <strain evidence="10 11">JSS</strain>
    </source>
</reference>
<dbReference type="InterPro" id="IPR018076">
    <property type="entry name" value="T2SS_GspF_dom"/>
</dbReference>
<dbReference type="GO" id="GO:0005886">
    <property type="term" value="C:plasma membrane"/>
    <property type="evidence" value="ECO:0007669"/>
    <property type="project" value="UniProtKB-SubCell"/>
</dbReference>
<organism evidence="10 11">
    <name type="scientific">Pseudobdellovibrio exovorus JSS</name>
    <dbReference type="NCBI Taxonomy" id="1184267"/>
    <lineage>
        <taxon>Bacteria</taxon>
        <taxon>Pseudomonadati</taxon>
        <taxon>Bdellovibrionota</taxon>
        <taxon>Bdellovibrionia</taxon>
        <taxon>Bdellovibrionales</taxon>
        <taxon>Pseudobdellovibrionaceae</taxon>
        <taxon>Pseudobdellovibrio</taxon>
    </lineage>
</organism>
<protein>
    <submittedName>
        <fullName evidence="10">PilC, type II secretion system protein</fullName>
    </submittedName>
</protein>
<proteinExistence type="inferred from homology"/>
<evidence type="ECO:0000256" key="2">
    <source>
        <dbReference type="ARBA" id="ARBA00005745"/>
    </source>
</evidence>
<gene>
    <name evidence="10" type="ORF">A11Q_931</name>
</gene>
<evidence type="ECO:0000313" key="11">
    <source>
        <dbReference type="Proteomes" id="UP000012040"/>
    </source>
</evidence>
<dbReference type="Pfam" id="PF00482">
    <property type="entry name" value="T2SSF"/>
    <property type="match status" value="2"/>
</dbReference>
<comment type="subcellular location">
    <subcellularLocation>
        <location evidence="1">Cell inner membrane</location>
        <topology evidence="1">Multi-pass membrane protein</topology>
    </subcellularLocation>
</comment>
<dbReference type="PRINTS" id="PR00812">
    <property type="entry name" value="BCTERIALGSPF"/>
</dbReference>
<feature type="domain" description="Type II secretion system protein GspF" evidence="9">
    <location>
        <begin position="280"/>
        <end position="401"/>
    </location>
</feature>
<evidence type="ECO:0000256" key="3">
    <source>
        <dbReference type="ARBA" id="ARBA00022475"/>
    </source>
</evidence>
<dbReference type="PANTHER" id="PTHR30012">
    <property type="entry name" value="GENERAL SECRETION PATHWAY PROTEIN"/>
    <property type="match status" value="1"/>
</dbReference>
<evidence type="ECO:0000259" key="9">
    <source>
        <dbReference type="Pfam" id="PF00482"/>
    </source>
</evidence>
<keyword evidence="11" id="KW-1185">Reference proteome</keyword>
<dbReference type="PATRIC" id="fig|1184267.3.peg.946"/>
<feature type="transmembrane region" description="Helical" evidence="8">
    <location>
        <begin position="382"/>
        <end position="402"/>
    </location>
</feature>
<feature type="domain" description="Type II secretion system protein GspF" evidence="9">
    <location>
        <begin position="75"/>
        <end position="199"/>
    </location>
</feature>
<dbReference type="Gene3D" id="1.20.81.30">
    <property type="entry name" value="Type II secretion system (T2SS), domain F"/>
    <property type="match status" value="2"/>
</dbReference>
<evidence type="ECO:0000256" key="6">
    <source>
        <dbReference type="ARBA" id="ARBA00022989"/>
    </source>
</evidence>
<keyword evidence="3" id="KW-1003">Cell membrane</keyword>
<evidence type="ECO:0000256" key="4">
    <source>
        <dbReference type="ARBA" id="ARBA00022519"/>
    </source>
</evidence>
<dbReference type="OrthoDB" id="5297636at2"/>
<dbReference type="STRING" id="1184267.A11Q_931"/>
<evidence type="ECO:0000256" key="8">
    <source>
        <dbReference type="SAM" id="Phobius"/>
    </source>
</evidence>
<dbReference type="FunFam" id="1.20.81.30:FF:000001">
    <property type="entry name" value="Type II secretion system protein F"/>
    <property type="match status" value="2"/>
</dbReference>
<keyword evidence="5 8" id="KW-0812">Transmembrane</keyword>
<dbReference type="AlphaFoldDB" id="M4V6Z1"/>
<sequence length="411" mass="45000">MAFFIYQARTINGNAVKGKIEARDEADAKIRLRAKQLIPTKLTLLNTQEAKGSELEEAIKRLLAPKIEVKELKIFTRQFSTLINSGIPIADALRILSEGSGSSRLLKDALLQIRSSIDVGKRLSESMAVHDRIFDRFYCNMIQAGEEAGILDTILLRLSQYIEKNEKIKGQVKGALVMPAVITVVAIIVITGIITFIIPKFQEFYQGSGKELPLPTQMLVDLSANLRENWFIYIVIVISVVASFVYYINTPEGKKQLDKTLITAPVIGDVVQKSSVARMTRTLSTLLSSGIGLIEAIDISAKTAGNYVVENALTECKNSVVVGKPFHVPLSRQKEIPAMVSQMVAIGEQSGSLDTMLGKIADFYEEEVETSVKAMTSLIEPIMMVVLGGAIAVILVAMYLPVFSMGDTIGV</sequence>
<keyword evidence="4" id="KW-0997">Cell inner membrane</keyword>
<evidence type="ECO:0000256" key="5">
    <source>
        <dbReference type="ARBA" id="ARBA00022692"/>
    </source>
</evidence>
<dbReference type="PANTHER" id="PTHR30012:SF7">
    <property type="entry name" value="PROTEIN TRANSPORT PROTEIN HOFC HOMOLOG"/>
    <property type="match status" value="1"/>
</dbReference>
<dbReference type="InterPro" id="IPR003004">
    <property type="entry name" value="GspF/PilC"/>
</dbReference>
<dbReference type="KEGG" id="bex:A11Q_931"/>
<evidence type="ECO:0000256" key="7">
    <source>
        <dbReference type="ARBA" id="ARBA00023136"/>
    </source>
</evidence>